<dbReference type="AlphaFoldDB" id="A0A1M8A2Y9"/>
<evidence type="ECO:0008006" key="3">
    <source>
        <dbReference type="Google" id="ProtNLM"/>
    </source>
</evidence>
<dbReference type="CDD" id="cd08060">
    <property type="entry name" value="MPN_UPF0172"/>
    <property type="match status" value="1"/>
</dbReference>
<dbReference type="OrthoDB" id="194468at2759"/>
<protein>
    <recommendedName>
        <fullName evidence="3">MPN domain-containing protein</fullName>
    </recommendedName>
</protein>
<dbReference type="OMA" id="PHCAING"/>
<organism evidence="1 2">
    <name type="scientific">Malassezia sympodialis (strain ATCC 42132)</name>
    <name type="common">Atopic eczema-associated yeast</name>
    <dbReference type="NCBI Taxonomy" id="1230383"/>
    <lineage>
        <taxon>Eukaryota</taxon>
        <taxon>Fungi</taxon>
        <taxon>Dikarya</taxon>
        <taxon>Basidiomycota</taxon>
        <taxon>Ustilaginomycotina</taxon>
        <taxon>Malasseziomycetes</taxon>
        <taxon>Malasseziales</taxon>
        <taxon>Malasseziaceae</taxon>
        <taxon>Malassezia</taxon>
    </lineage>
</organism>
<sequence length="188" mass="20099">MGGSDGPSRAQLSARAYKKLVFHAAKYPAYTCVGVLVGTVDGVYDVADVVPLAHHWTTLSPMIEAGLALIEAHLAAKPCKIVGVYEVPERLDQKSVSPTTAALAQKLAQKLAQPPLSLFVYGDKLLESPPSALSATARQAVRVDVADASTLVPQLEKDIDSGRWAALADWDDHLENTTLDWLENAQVA</sequence>
<dbReference type="GO" id="GO:0072546">
    <property type="term" value="C:EMC complex"/>
    <property type="evidence" value="ECO:0007669"/>
    <property type="project" value="InterPro"/>
</dbReference>
<dbReference type="EMBL" id="LT671822">
    <property type="protein sequence ID" value="SHO76789.1"/>
    <property type="molecule type" value="Genomic_DNA"/>
</dbReference>
<dbReference type="PANTHER" id="PTHR12941:SF10">
    <property type="entry name" value="ER MEMBRANE PROTEIN COMPLEX SUBUNIT 8_9 HOMOLOG"/>
    <property type="match status" value="1"/>
</dbReference>
<keyword evidence="2" id="KW-1185">Reference proteome</keyword>
<evidence type="ECO:0000313" key="1">
    <source>
        <dbReference type="EMBL" id="SHO76789.1"/>
    </source>
</evidence>
<proteinExistence type="predicted"/>
<dbReference type="STRING" id="1230383.A0A1M8A2Y9"/>
<name>A0A1M8A2Y9_MALS4</name>
<dbReference type="VEuPathDB" id="FungiDB:MSYG_1128"/>
<dbReference type="Pfam" id="PF03665">
    <property type="entry name" value="UPF0172"/>
    <property type="match status" value="1"/>
</dbReference>
<dbReference type="InterPro" id="IPR005366">
    <property type="entry name" value="EMC8/9"/>
</dbReference>
<reference evidence="2" key="1">
    <citation type="journal article" date="2017" name="Nucleic Acids Res.">
        <title>Proteogenomics produces comprehensive and highly accurate protein-coding gene annotation in a complete genome assembly of Malassezia sympodialis.</title>
        <authorList>
            <person name="Zhu Y."/>
            <person name="Engstroem P.G."/>
            <person name="Tellgren-Roth C."/>
            <person name="Baudo C.D."/>
            <person name="Kennell J.C."/>
            <person name="Sun S."/>
            <person name="Billmyre R.B."/>
            <person name="Schroeder M.S."/>
            <person name="Andersson A."/>
            <person name="Holm T."/>
            <person name="Sigurgeirsson B."/>
            <person name="Wu G."/>
            <person name="Sankaranarayanan S.R."/>
            <person name="Siddharthan R."/>
            <person name="Sanyal K."/>
            <person name="Lundeberg J."/>
            <person name="Nystedt B."/>
            <person name="Boekhout T."/>
            <person name="Dawson T.L. Jr."/>
            <person name="Heitman J."/>
            <person name="Scheynius A."/>
            <person name="Lehtioe J."/>
        </authorList>
    </citation>
    <scope>NUCLEOTIDE SEQUENCE [LARGE SCALE GENOMIC DNA]</scope>
    <source>
        <strain evidence="2">ATCC 42132</strain>
    </source>
</reference>
<dbReference type="Proteomes" id="UP000186303">
    <property type="component" value="Chromosome 2"/>
</dbReference>
<gene>
    <name evidence="1" type="ORF">MSYG_1128</name>
</gene>
<dbReference type="PANTHER" id="PTHR12941">
    <property type="entry name" value="ER MEMBRANE PROTEIN COMPLEX"/>
    <property type="match status" value="1"/>
</dbReference>
<accession>A0A1M8A2Y9</accession>
<evidence type="ECO:0000313" key="2">
    <source>
        <dbReference type="Proteomes" id="UP000186303"/>
    </source>
</evidence>